<gene>
    <name evidence="3" type="ORF">ACFPOC_05210</name>
</gene>
<dbReference type="Gene3D" id="2.120.10.30">
    <property type="entry name" value="TolB, C-terminal domain"/>
    <property type="match status" value="1"/>
</dbReference>
<keyword evidence="1" id="KW-1133">Transmembrane helix</keyword>
<dbReference type="EMBL" id="JBHSNA010000003">
    <property type="protein sequence ID" value="MFC5565817.1"/>
    <property type="molecule type" value="Genomic_DNA"/>
</dbReference>
<dbReference type="InterPro" id="IPR011042">
    <property type="entry name" value="6-blade_b-propeller_TolB-like"/>
</dbReference>
<keyword evidence="2" id="KW-0732">Signal</keyword>
<comment type="caution">
    <text evidence="3">The sequence shown here is derived from an EMBL/GenBank/DDBJ whole genome shotgun (WGS) entry which is preliminary data.</text>
</comment>
<evidence type="ECO:0000256" key="2">
    <source>
        <dbReference type="SAM" id="SignalP"/>
    </source>
</evidence>
<name>A0ABW0SA69_9RHOB</name>
<proteinExistence type="predicted"/>
<evidence type="ECO:0000313" key="3">
    <source>
        <dbReference type="EMBL" id="MFC5565817.1"/>
    </source>
</evidence>
<evidence type="ECO:0000256" key="1">
    <source>
        <dbReference type="SAM" id="Phobius"/>
    </source>
</evidence>
<accession>A0ABW0SA69</accession>
<dbReference type="NCBIfam" id="NF033206">
    <property type="entry name" value="ScyE_fam"/>
    <property type="match status" value="1"/>
</dbReference>
<dbReference type="SUPFAM" id="SSF63829">
    <property type="entry name" value="Calcium-dependent phosphotriesterase"/>
    <property type="match status" value="2"/>
</dbReference>
<organism evidence="3 4">
    <name type="scientific">Rubellimicrobium aerolatum</name>
    <dbReference type="NCBI Taxonomy" id="490979"/>
    <lineage>
        <taxon>Bacteria</taxon>
        <taxon>Pseudomonadati</taxon>
        <taxon>Pseudomonadota</taxon>
        <taxon>Alphaproteobacteria</taxon>
        <taxon>Rhodobacterales</taxon>
        <taxon>Roseobacteraceae</taxon>
        <taxon>Rubellimicrobium</taxon>
    </lineage>
</organism>
<dbReference type="Proteomes" id="UP001596056">
    <property type="component" value="Unassembled WGS sequence"/>
</dbReference>
<reference evidence="4" key="1">
    <citation type="journal article" date="2019" name="Int. J. Syst. Evol. Microbiol.">
        <title>The Global Catalogue of Microorganisms (GCM) 10K type strain sequencing project: providing services to taxonomists for standard genome sequencing and annotation.</title>
        <authorList>
            <consortium name="The Broad Institute Genomics Platform"/>
            <consortium name="The Broad Institute Genome Sequencing Center for Infectious Disease"/>
            <person name="Wu L."/>
            <person name="Ma J."/>
        </authorList>
    </citation>
    <scope>NUCLEOTIDE SEQUENCE [LARGE SCALE GENOMIC DNA]</scope>
    <source>
        <strain evidence="4">KACC 11588</strain>
    </source>
</reference>
<dbReference type="RefSeq" id="WP_209838576.1">
    <property type="nucleotide sequence ID" value="NZ_JAGGJP010000003.1"/>
</dbReference>
<keyword evidence="1" id="KW-0472">Membrane</keyword>
<feature type="transmembrane region" description="Helical" evidence="1">
    <location>
        <begin position="364"/>
        <end position="383"/>
    </location>
</feature>
<evidence type="ECO:0000313" key="4">
    <source>
        <dbReference type="Proteomes" id="UP001596056"/>
    </source>
</evidence>
<feature type="signal peptide" evidence="2">
    <location>
        <begin position="1"/>
        <end position="27"/>
    </location>
</feature>
<sequence length="391" mass="37728">MRRISTWRTSGLALLLAGGLLPAVAQATTLRIESTVMTGLANPRGLALGPDGALYVAEAGTGGDLGTVVVSSGTTAGYGLSGGISRFSGGVQERVASGLPSLAGEGGVEGVGPQDIAFDAAGTLHAVVGLGADPAVRSGALGGLPGADLLGTLVAIEGGTPQLVADLAGFEAAEDPDGAGPDSNPFGLVAQGGGFLVTDAGGNSVLTVDGTDAITDLVVLPPAPNPLPFGPPVYQAVPTGAALTPAGDLVFGQLTGFPFPPGAAQVFGLSGGTLSVLATGFTNLIDVAAGEDGTLYALELDSDSLLGPGTTGSLYAIDADGAASLLLAGLSSPTGLAVGTAGDIFVTVDGFSATAGRVVRLAPVPLPAALPLLLGALGLLAALRLRPGAAV</sequence>
<feature type="chain" id="PRO_5047029081" evidence="2">
    <location>
        <begin position="28"/>
        <end position="391"/>
    </location>
</feature>
<keyword evidence="1" id="KW-0812">Transmembrane</keyword>
<dbReference type="InterPro" id="IPR048031">
    <property type="entry name" value="ScyD/ScyE-like"/>
</dbReference>
<protein>
    <submittedName>
        <fullName evidence="3">ScyD/ScyE family protein</fullName>
    </submittedName>
</protein>
<keyword evidence="4" id="KW-1185">Reference proteome</keyword>